<feature type="disulfide bond" evidence="8">
    <location>
        <begin position="839"/>
        <end position="866"/>
    </location>
</feature>
<feature type="disulfide bond" evidence="8">
    <location>
        <begin position="1036"/>
        <end position="1063"/>
    </location>
</feature>
<evidence type="ECO:0000259" key="11">
    <source>
        <dbReference type="PROSITE" id="PS50041"/>
    </source>
</evidence>
<feature type="domain" description="Sushi" evidence="12">
    <location>
        <begin position="809"/>
        <end position="868"/>
    </location>
</feature>
<feature type="disulfide bond" evidence="8">
    <location>
        <begin position="603"/>
        <end position="630"/>
    </location>
</feature>
<evidence type="ECO:0000313" key="13">
    <source>
        <dbReference type="EMBL" id="KAL3285075.1"/>
    </source>
</evidence>
<feature type="disulfide bond" evidence="8">
    <location>
        <begin position="1095"/>
        <end position="1122"/>
    </location>
</feature>
<evidence type="ECO:0008006" key="15">
    <source>
        <dbReference type="Google" id="ProtNLM"/>
    </source>
</evidence>
<dbReference type="InterPro" id="IPR035976">
    <property type="entry name" value="Sushi/SCR/CCP_sf"/>
</dbReference>
<dbReference type="PANTHER" id="PTHR46393">
    <property type="entry name" value="SUSHI DOMAIN-CONTAINING PROTEIN"/>
    <property type="match status" value="1"/>
</dbReference>
<feature type="disulfide bond" evidence="8">
    <location>
        <begin position="543"/>
        <end position="570"/>
    </location>
</feature>
<keyword evidence="7" id="KW-0325">Glycoprotein</keyword>
<dbReference type="InterPro" id="IPR000436">
    <property type="entry name" value="Sushi_SCR_CCP_dom"/>
</dbReference>
<evidence type="ECO:0000256" key="5">
    <source>
        <dbReference type="ARBA" id="ARBA00022837"/>
    </source>
</evidence>
<proteinExistence type="predicted"/>
<dbReference type="Pfam" id="PF00059">
    <property type="entry name" value="Lectin_C"/>
    <property type="match status" value="1"/>
</dbReference>
<dbReference type="Pfam" id="PF22633">
    <property type="entry name" value="F5_F8_type_C_2"/>
    <property type="match status" value="1"/>
</dbReference>
<evidence type="ECO:0000256" key="10">
    <source>
        <dbReference type="SAM" id="Phobius"/>
    </source>
</evidence>
<feature type="domain" description="Sushi" evidence="12">
    <location>
        <begin position="751"/>
        <end position="808"/>
    </location>
</feature>
<comment type="caution">
    <text evidence="8">Lacks conserved residue(s) required for the propagation of feature annotation.</text>
</comment>
<dbReference type="Proteomes" id="UP001516400">
    <property type="component" value="Unassembled WGS sequence"/>
</dbReference>
<dbReference type="CDD" id="cd00037">
    <property type="entry name" value="CLECT"/>
    <property type="match status" value="1"/>
</dbReference>
<sequence>MANTKEKFKNMLADNKNIIVDSTKFDIRNRLYREIVNYLLLASQSVKRNVNEPKMIKSINSHKLIDTSEKTFSSLTFILIESKDTRPSSFINIVDDDFLASKPPDFSAAIVTKFPGKSDHLGNNPNFLITLEHWTEIRFVIVNVTVDVVHLKINFEDLGQKFFGDSKCPHPAIPVNAELSLSNQDLISGSTASYKCKEGFELFGNTELVCDSSGKWKGDLPFCGTNIAHRKPANQSTTVRGGNAENANSGRKAEIENTKCSETQKEASPWWHVNLLKPYAVKVVRITTRGCCGHQPLQDIEIRVGNSSNQLQRNPLCAWFPGTLDEGITKSFTCARTIVGQYVFLQLVGVDGSLSLCDVEVFSSDELSIDDCSQPGAPADLQVASFNRTCYEFGVAQGRSFQKARNYCQKYKGDLVHDMGPSTTHFLHSELEGRRSSFKTQLVWIGAQKEPGLISRTWKWINGDTIHSPAWGPDQPNNYNGEQNCVVLDGGRKWLWNDVGCNLDYLHWICQYSPSSCGGPDKKENTTIIGKDFGVGSTIQYKCPEGHMLVGQPSRRCLNNGIWSGSSPSCRYVNCGSLPTIEHGFVTLKESRTTFGAQAIYSCHDNYTLVGNKMRECDENEIWSGSTPQCLFTWCDDPPNVEGGVVKTVGRKAGDVAVYSCEPGFLLTGKPTLTCEFGGKWSGKTPNCRYIDCGPPPRIQRGSFQLLNETTYLDSMVEYTCDADYWIDGEKHQRCTSEGKWSGETPSCELITCTEPDVPPGSYVVGYDFNVNSVIEYHCEAGHVLRGQSTFTCMRTGEWSGQVPLCEFIDCGQVPPLIHGEVIHSNKSTYIGSEIIYKCSKGYKLVGPNKRLCTENKQWSDFMPKCEEIRCPEPVLAAHSILSVTNNDRMYGRTLIKTDSNSASVATYKVGALVKYRCERGHKIIGEPLSTCEESGRWSGEVPECSFVDCRDPEQVKNGKVILTSNATYYGAIALYSCDINYELDGVSRRICMENGTWGLHPPVCREIQCKTPEVPNDALYTVNTYSAGGTVQYTCSRGYNMQGNNTRQCLSTGKWSGRPPLCIAVKCDEPKKLDNGHVIVTNGTIYNSAIEYHCIPGFKRVGPYLRKCLEVGTWSGEEPKCEVALEEPQESSSLGQNMGIGASIVVILLILLGLIYLKLKTPVPVKNTDNVQCAEMKDDRSASVVSYSSFSDRNGYRMPSSIYSNVDDENMYNSPYEDTSRDSETYEPEPISNGTTGITINGVSVR</sequence>
<dbReference type="InterPro" id="IPR016186">
    <property type="entry name" value="C-type_lectin-like/link_sf"/>
</dbReference>
<keyword evidence="10" id="KW-1133">Transmembrane helix</keyword>
<dbReference type="FunFam" id="2.60.120.260:FF:000105">
    <property type="entry name" value="Sushi, von Willebrand factor type A, EGF and pentraxin domain-containing protein 1"/>
    <property type="match status" value="1"/>
</dbReference>
<dbReference type="SUPFAM" id="SSF49785">
    <property type="entry name" value="Galactose-binding domain-like"/>
    <property type="match status" value="1"/>
</dbReference>
<gene>
    <name evidence="13" type="ORF">HHI36_019199</name>
</gene>
<name>A0ABD2P2R5_9CUCU</name>
<keyword evidence="3" id="KW-0732">Signal</keyword>
<feature type="disulfide bond" evidence="8">
    <location>
        <begin position="978"/>
        <end position="1005"/>
    </location>
</feature>
<dbReference type="Pfam" id="PF00084">
    <property type="entry name" value="Sushi"/>
    <property type="match status" value="11"/>
</dbReference>
<dbReference type="SUPFAM" id="SSF57535">
    <property type="entry name" value="Complement control module/SCR domain"/>
    <property type="match status" value="11"/>
</dbReference>
<protein>
    <recommendedName>
        <fullName evidence="15">Sushi, von Willebrand factor type A, EGF and pentraxin domain-containing protein 1</fullName>
    </recommendedName>
</protein>
<dbReference type="GO" id="GO:0046872">
    <property type="term" value="F:metal ion binding"/>
    <property type="evidence" value="ECO:0007669"/>
    <property type="project" value="UniProtKB-KW"/>
</dbReference>
<dbReference type="SMART" id="SM00607">
    <property type="entry name" value="FTP"/>
    <property type="match status" value="1"/>
</dbReference>
<feature type="disulfide bond" evidence="8">
    <location>
        <begin position="918"/>
        <end position="945"/>
    </location>
</feature>
<keyword evidence="6 8" id="KW-1015">Disulfide bond</keyword>
<dbReference type="InterPro" id="IPR001304">
    <property type="entry name" value="C-type_lectin-like"/>
</dbReference>
<feature type="region of interest" description="Disordered" evidence="9">
    <location>
        <begin position="1208"/>
        <end position="1247"/>
    </location>
</feature>
<feature type="domain" description="C-type lectin" evidence="11">
    <location>
        <begin position="386"/>
        <end position="502"/>
    </location>
</feature>
<reference evidence="13 14" key="1">
    <citation type="journal article" date="2021" name="BMC Biol.">
        <title>Horizontally acquired antibacterial genes associated with adaptive radiation of ladybird beetles.</title>
        <authorList>
            <person name="Li H.S."/>
            <person name="Tang X.F."/>
            <person name="Huang Y.H."/>
            <person name="Xu Z.Y."/>
            <person name="Chen M.L."/>
            <person name="Du X.Y."/>
            <person name="Qiu B.Y."/>
            <person name="Chen P.T."/>
            <person name="Zhang W."/>
            <person name="Slipinski A."/>
            <person name="Escalona H.E."/>
            <person name="Waterhouse R.M."/>
            <person name="Zwick A."/>
            <person name="Pang H."/>
        </authorList>
    </citation>
    <scope>NUCLEOTIDE SEQUENCE [LARGE SCALE GENOMIC DNA]</scope>
    <source>
        <strain evidence="13">SYSU2018</strain>
    </source>
</reference>
<feature type="domain" description="Sushi" evidence="12">
    <location>
        <begin position="633"/>
        <end position="690"/>
    </location>
</feature>
<feature type="domain" description="Sushi" evidence="12">
    <location>
        <begin position="573"/>
        <end position="632"/>
    </location>
</feature>
<feature type="domain" description="Sushi" evidence="12">
    <location>
        <begin position="948"/>
        <end position="1007"/>
    </location>
</feature>
<dbReference type="Gene3D" id="2.10.70.10">
    <property type="entry name" value="Complement Module, domain 1"/>
    <property type="match status" value="11"/>
</dbReference>
<dbReference type="CDD" id="cd00033">
    <property type="entry name" value="CCP"/>
    <property type="match status" value="11"/>
</dbReference>
<dbReference type="InterPro" id="IPR006585">
    <property type="entry name" value="FTP1"/>
</dbReference>
<feature type="compositionally biased region" description="Polar residues" evidence="9">
    <location>
        <begin position="1233"/>
        <end position="1247"/>
    </location>
</feature>
<evidence type="ECO:0000256" key="9">
    <source>
        <dbReference type="SAM" id="MobiDB-lite"/>
    </source>
</evidence>
<dbReference type="AlphaFoldDB" id="A0ABD2P2R5"/>
<dbReference type="EMBL" id="JABFTP020000165">
    <property type="protein sequence ID" value="KAL3285075.1"/>
    <property type="molecule type" value="Genomic_DNA"/>
</dbReference>
<keyword evidence="4" id="KW-0677">Repeat</keyword>
<dbReference type="SUPFAM" id="SSF56436">
    <property type="entry name" value="C-type lectin-like"/>
    <property type="match status" value="1"/>
</dbReference>
<keyword evidence="10" id="KW-0812">Transmembrane</keyword>
<dbReference type="SMART" id="SM00032">
    <property type="entry name" value="CCP"/>
    <property type="match status" value="11"/>
</dbReference>
<feature type="transmembrane region" description="Helical" evidence="10">
    <location>
        <begin position="1139"/>
        <end position="1158"/>
    </location>
</feature>
<dbReference type="Gene3D" id="2.60.120.260">
    <property type="entry name" value="Galactose-binding domain-like"/>
    <property type="match status" value="1"/>
</dbReference>
<feature type="disulfide bond" evidence="8">
    <location>
        <begin position="661"/>
        <end position="688"/>
    </location>
</feature>
<evidence type="ECO:0000256" key="8">
    <source>
        <dbReference type="PROSITE-ProRule" id="PRU00302"/>
    </source>
</evidence>
<evidence type="ECO:0000256" key="7">
    <source>
        <dbReference type="ARBA" id="ARBA00023180"/>
    </source>
</evidence>
<feature type="disulfide bond" evidence="8">
    <location>
        <begin position="779"/>
        <end position="806"/>
    </location>
</feature>
<dbReference type="InterPro" id="IPR016187">
    <property type="entry name" value="CTDL_fold"/>
</dbReference>
<evidence type="ECO:0000256" key="2">
    <source>
        <dbReference type="ARBA" id="ARBA00022723"/>
    </source>
</evidence>
<dbReference type="PROSITE" id="PS00615">
    <property type="entry name" value="C_TYPE_LECTIN_1"/>
    <property type="match status" value="1"/>
</dbReference>
<keyword evidence="5" id="KW-0106">Calcium</keyword>
<feature type="disulfide bond" evidence="8">
    <location>
        <begin position="721"/>
        <end position="748"/>
    </location>
</feature>
<comment type="caution">
    <text evidence="13">The sequence shown here is derived from an EMBL/GenBank/DDBJ whole genome shotgun (WGS) entry which is preliminary data.</text>
</comment>
<dbReference type="Gene3D" id="3.10.100.10">
    <property type="entry name" value="Mannose-Binding Protein A, subunit A"/>
    <property type="match status" value="1"/>
</dbReference>
<keyword evidence="2" id="KW-0479">Metal-binding</keyword>
<keyword evidence="10" id="KW-0472">Membrane</keyword>
<dbReference type="InterPro" id="IPR008979">
    <property type="entry name" value="Galactose-bd-like_sf"/>
</dbReference>
<dbReference type="PROSITE" id="PS50041">
    <property type="entry name" value="C_TYPE_LECTIN_2"/>
    <property type="match status" value="1"/>
</dbReference>
<accession>A0ABD2P2R5</accession>
<organism evidence="13 14">
    <name type="scientific">Cryptolaemus montrouzieri</name>
    <dbReference type="NCBI Taxonomy" id="559131"/>
    <lineage>
        <taxon>Eukaryota</taxon>
        <taxon>Metazoa</taxon>
        <taxon>Ecdysozoa</taxon>
        <taxon>Arthropoda</taxon>
        <taxon>Hexapoda</taxon>
        <taxon>Insecta</taxon>
        <taxon>Pterygota</taxon>
        <taxon>Neoptera</taxon>
        <taxon>Endopterygota</taxon>
        <taxon>Coleoptera</taxon>
        <taxon>Polyphaga</taxon>
        <taxon>Cucujiformia</taxon>
        <taxon>Coccinelloidea</taxon>
        <taxon>Coccinellidae</taxon>
        <taxon>Scymninae</taxon>
        <taxon>Scymnini</taxon>
        <taxon>Cryptolaemus</taxon>
    </lineage>
</organism>
<dbReference type="PANTHER" id="PTHR46393:SF7">
    <property type="entry name" value="COMPLEMENT C2"/>
    <property type="match status" value="1"/>
</dbReference>
<keyword evidence="1 8" id="KW-0768">Sushi</keyword>
<evidence type="ECO:0000256" key="3">
    <source>
        <dbReference type="ARBA" id="ARBA00022729"/>
    </source>
</evidence>
<evidence type="ECO:0000256" key="6">
    <source>
        <dbReference type="ARBA" id="ARBA00023157"/>
    </source>
</evidence>
<feature type="domain" description="Sushi" evidence="12">
    <location>
        <begin position="1066"/>
        <end position="1124"/>
    </location>
</feature>
<dbReference type="SMART" id="SM00034">
    <property type="entry name" value="CLECT"/>
    <property type="match status" value="1"/>
</dbReference>
<evidence type="ECO:0000313" key="14">
    <source>
        <dbReference type="Proteomes" id="UP001516400"/>
    </source>
</evidence>
<evidence type="ECO:0000259" key="12">
    <source>
        <dbReference type="PROSITE" id="PS50923"/>
    </source>
</evidence>
<dbReference type="InterPro" id="IPR018378">
    <property type="entry name" value="C-type_lectin_CS"/>
</dbReference>
<feature type="disulfide bond" evidence="8">
    <location>
        <begin position="196"/>
        <end position="223"/>
    </location>
</feature>
<feature type="domain" description="Sushi" evidence="12">
    <location>
        <begin position="869"/>
        <end position="947"/>
    </location>
</feature>
<feature type="domain" description="Sushi" evidence="12">
    <location>
        <begin position="1008"/>
        <end position="1065"/>
    </location>
</feature>
<feature type="domain" description="Sushi" evidence="12">
    <location>
        <begin position="515"/>
        <end position="572"/>
    </location>
</feature>
<feature type="domain" description="Sushi" evidence="12">
    <location>
        <begin position="691"/>
        <end position="750"/>
    </location>
</feature>
<evidence type="ECO:0000256" key="1">
    <source>
        <dbReference type="ARBA" id="ARBA00022659"/>
    </source>
</evidence>
<feature type="domain" description="Sushi" evidence="12">
    <location>
        <begin position="166"/>
        <end position="225"/>
    </location>
</feature>
<keyword evidence="14" id="KW-1185">Reference proteome</keyword>
<evidence type="ECO:0000256" key="4">
    <source>
        <dbReference type="ARBA" id="ARBA00022737"/>
    </source>
</evidence>
<dbReference type="PROSITE" id="PS50923">
    <property type="entry name" value="SUSHI"/>
    <property type="match status" value="11"/>
</dbReference>